<proteinExistence type="predicted"/>
<reference evidence="3" key="1">
    <citation type="submission" date="2023-07" db="EMBL/GenBank/DDBJ databases">
        <title>Sequencing the genomes of 1000 actinobacteria strains.</title>
        <authorList>
            <person name="Klenk H.-P."/>
        </authorList>
    </citation>
    <scope>NUCLEOTIDE SEQUENCE</scope>
    <source>
        <strain evidence="3">DSM 107476</strain>
    </source>
</reference>
<feature type="transmembrane region" description="Helical" evidence="2">
    <location>
        <begin position="35"/>
        <end position="53"/>
    </location>
</feature>
<evidence type="ECO:0000313" key="3">
    <source>
        <dbReference type="EMBL" id="MDR7329215.1"/>
    </source>
</evidence>
<dbReference type="RefSeq" id="WP_290198177.1">
    <property type="nucleotide sequence ID" value="NZ_CP047654.1"/>
</dbReference>
<evidence type="ECO:0000256" key="2">
    <source>
        <dbReference type="SAM" id="Phobius"/>
    </source>
</evidence>
<evidence type="ECO:0000256" key="1">
    <source>
        <dbReference type="SAM" id="MobiDB-lite"/>
    </source>
</evidence>
<evidence type="ECO:0008006" key="5">
    <source>
        <dbReference type="Google" id="ProtNLM"/>
    </source>
</evidence>
<comment type="caution">
    <text evidence="3">The sequence shown here is derived from an EMBL/GenBank/DDBJ whole genome shotgun (WGS) entry which is preliminary data.</text>
</comment>
<keyword evidence="2" id="KW-0472">Membrane</keyword>
<dbReference type="Proteomes" id="UP001180840">
    <property type="component" value="Unassembled WGS sequence"/>
</dbReference>
<dbReference type="InterPro" id="IPR021903">
    <property type="entry name" value="DUF3515"/>
</dbReference>
<protein>
    <recommendedName>
        <fullName evidence="5">DUF3515 domain-containing protein</fullName>
    </recommendedName>
</protein>
<keyword evidence="2" id="KW-1133">Transmembrane helix</keyword>
<gene>
    <name evidence="3" type="ORF">J2S39_000891</name>
</gene>
<organism evidence="3 4">
    <name type="scientific">Corynebacterium guangdongense</name>
    <dbReference type="NCBI Taxonomy" id="1783348"/>
    <lineage>
        <taxon>Bacteria</taxon>
        <taxon>Bacillati</taxon>
        <taxon>Actinomycetota</taxon>
        <taxon>Actinomycetes</taxon>
        <taxon>Mycobacteriales</taxon>
        <taxon>Corynebacteriaceae</taxon>
        <taxon>Corynebacterium</taxon>
    </lineage>
</organism>
<keyword evidence="2" id="KW-0812">Transmembrane</keyword>
<feature type="region of interest" description="Disordered" evidence="1">
    <location>
        <begin position="1"/>
        <end position="27"/>
    </location>
</feature>
<feature type="compositionally biased region" description="Low complexity" evidence="1">
    <location>
        <begin position="13"/>
        <end position="26"/>
    </location>
</feature>
<accession>A0ABU1ZWH4</accession>
<evidence type="ECO:0000313" key="4">
    <source>
        <dbReference type="Proteomes" id="UP001180840"/>
    </source>
</evidence>
<keyword evidence="4" id="KW-1185">Reference proteome</keyword>
<sequence>MDTNASRPRQTDAASGTRSAGATASAPHQFSRTPAYVALGVAVVLVLGVLFGARVVSERAGDVPVPVAPLPAPLAESAECSTLLDALPDTLIGHDRAEIAEPAPAGTAAWASSSTERVTLRCGVDLPLQYTEYSQPVEIDGVNWLVVEDATPESTLATWYTLDRRPVVAVTADEAALGRADNPVGALAEPVGALPTQAHQPNPAPLSELQAAPAPEVCADLLPALPETLADAWTRTGSDQSDTAVWVNPGQEPIVLRCGVMPPPNYAAGERLTQINEIPWFEDTALVNGSTASIWYALGRSVDIAVSAPMAAASAAMVELGDVIAAETPEQ</sequence>
<name>A0ABU1ZWH4_9CORY</name>
<dbReference type="Pfam" id="PF12028">
    <property type="entry name" value="DUF3515"/>
    <property type="match status" value="2"/>
</dbReference>
<dbReference type="EMBL" id="JAVDXZ010000001">
    <property type="protein sequence ID" value="MDR7329215.1"/>
    <property type="molecule type" value="Genomic_DNA"/>
</dbReference>